<organism evidence="3 4">
    <name type="scientific">Candidatus Paraprevotella stercoravium</name>
    <dbReference type="NCBI Taxonomy" id="2838725"/>
    <lineage>
        <taxon>Bacteria</taxon>
        <taxon>Pseudomonadati</taxon>
        <taxon>Bacteroidota</taxon>
        <taxon>Bacteroidia</taxon>
        <taxon>Bacteroidales</taxon>
        <taxon>Prevotellaceae</taxon>
        <taxon>Paraprevotella</taxon>
    </lineage>
</organism>
<dbReference type="Pfam" id="PF13568">
    <property type="entry name" value="OMP_b-brl_2"/>
    <property type="match status" value="1"/>
</dbReference>
<dbReference type="Proteomes" id="UP000823865">
    <property type="component" value="Unassembled WGS sequence"/>
</dbReference>
<feature type="chain" id="PRO_5039506950" evidence="1">
    <location>
        <begin position="20"/>
        <end position="234"/>
    </location>
</feature>
<evidence type="ECO:0000313" key="3">
    <source>
        <dbReference type="EMBL" id="MBU3853654.1"/>
    </source>
</evidence>
<name>A0A9E2P169_9BACT</name>
<gene>
    <name evidence="3" type="ORF">H9789_07545</name>
</gene>
<evidence type="ECO:0000256" key="1">
    <source>
        <dbReference type="SAM" id="SignalP"/>
    </source>
</evidence>
<reference evidence="3" key="2">
    <citation type="submission" date="2021-04" db="EMBL/GenBank/DDBJ databases">
        <authorList>
            <person name="Gilroy R."/>
        </authorList>
    </citation>
    <scope>NUCLEOTIDE SEQUENCE</scope>
    <source>
        <strain evidence="3">G3-2149</strain>
    </source>
</reference>
<reference evidence="3" key="1">
    <citation type="journal article" date="2021" name="PeerJ">
        <title>Extensive microbial diversity within the chicken gut microbiome revealed by metagenomics and culture.</title>
        <authorList>
            <person name="Gilroy R."/>
            <person name="Ravi A."/>
            <person name="Getino M."/>
            <person name="Pursley I."/>
            <person name="Horton D.L."/>
            <person name="Alikhan N.F."/>
            <person name="Baker D."/>
            <person name="Gharbi K."/>
            <person name="Hall N."/>
            <person name="Watson M."/>
            <person name="Adriaenssens E.M."/>
            <person name="Foster-Nyarko E."/>
            <person name="Jarju S."/>
            <person name="Secka A."/>
            <person name="Antonio M."/>
            <person name="Oren A."/>
            <person name="Chaudhuri R.R."/>
            <person name="La Ragione R."/>
            <person name="Hildebrand F."/>
            <person name="Pallen M.J."/>
        </authorList>
    </citation>
    <scope>NUCLEOTIDE SEQUENCE</scope>
    <source>
        <strain evidence="3">G3-2149</strain>
    </source>
</reference>
<comment type="caution">
    <text evidence="3">The sequence shown here is derived from an EMBL/GenBank/DDBJ whole genome shotgun (WGS) entry which is preliminary data.</text>
</comment>
<protein>
    <submittedName>
        <fullName evidence="3">PorT family protein</fullName>
    </submittedName>
</protein>
<accession>A0A9E2P169</accession>
<keyword evidence="1" id="KW-0732">Signal</keyword>
<dbReference type="InterPro" id="IPR025665">
    <property type="entry name" value="Beta-barrel_OMP_2"/>
</dbReference>
<feature type="domain" description="Outer membrane protein beta-barrel" evidence="2">
    <location>
        <begin position="18"/>
        <end position="200"/>
    </location>
</feature>
<dbReference type="EMBL" id="JAHLFU010000161">
    <property type="protein sequence ID" value="MBU3853654.1"/>
    <property type="molecule type" value="Genomic_DNA"/>
</dbReference>
<sequence>MKKFLLTLCLLLTTLCSQAQTRKIQNRPYLDQRRFHYGFLLGFHLQDMELKNTGIIDEASGEQWYADVDNYSPGFSVGVLGEMRLNTYLALRTTPTLHFGQKTVRFHEQISGRDSSQNIKSIYISIPIDVKFTPPRFNNYRPYFLAGISPTLDLTVKKNRALLVKPFDCYIELGMGCDFYLPFFKLIPELKFCFGLTDILQKKRDDLTDKSLLKFSSGLESASSKMIVLTLYFE</sequence>
<feature type="signal peptide" evidence="1">
    <location>
        <begin position="1"/>
        <end position="19"/>
    </location>
</feature>
<evidence type="ECO:0000313" key="4">
    <source>
        <dbReference type="Proteomes" id="UP000823865"/>
    </source>
</evidence>
<evidence type="ECO:0000259" key="2">
    <source>
        <dbReference type="Pfam" id="PF13568"/>
    </source>
</evidence>
<dbReference type="AlphaFoldDB" id="A0A9E2P169"/>
<proteinExistence type="predicted"/>